<evidence type="ECO:0000256" key="1">
    <source>
        <dbReference type="ARBA" id="ARBA00022679"/>
    </source>
</evidence>
<reference evidence="4" key="1">
    <citation type="journal article" date="2019" name="Int. J. Syst. Evol. Microbiol.">
        <title>The Global Catalogue of Microorganisms (GCM) 10K type strain sequencing project: providing services to taxonomists for standard genome sequencing and annotation.</title>
        <authorList>
            <consortium name="The Broad Institute Genomics Platform"/>
            <consortium name="The Broad Institute Genome Sequencing Center for Infectious Disease"/>
            <person name="Wu L."/>
            <person name="Ma J."/>
        </authorList>
    </citation>
    <scope>NUCLEOTIDE SEQUENCE [LARGE SCALE GENOMIC DNA]</scope>
    <source>
        <strain evidence="4">CCUG 61948</strain>
    </source>
</reference>
<feature type="domain" description="Glycosyltransferase subfamily 4-like N-terminal" evidence="2">
    <location>
        <begin position="107"/>
        <end position="234"/>
    </location>
</feature>
<keyword evidence="1" id="KW-0808">Transferase</keyword>
<dbReference type="InterPro" id="IPR028098">
    <property type="entry name" value="Glyco_trans_4-like_N"/>
</dbReference>
<dbReference type="PANTHER" id="PTHR46401">
    <property type="entry name" value="GLYCOSYLTRANSFERASE WBBK-RELATED"/>
    <property type="match status" value="1"/>
</dbReference>
<dbReference type="Pfam" id="PF13439">
    <property type="entry name" value="Glyco_transf_4"/>
    <property type="match status" value="1"/>
</dbReference>
<evidence type="ECO:0000259" key="2">
    <source>
        <dbReference type="Pfam" id="PF13439"/>
    </source>
</evidence>
<sequence>MNKVLIISYYWPPAGGPGVQRWLKFVKYLRDFDVEPVVYVPENPQYPITDSSFLNEVPKDITIYKQPIFEPYRFASLLSRRNTKRISSGIIQSANQSLTEKFLLWIRGNFFIPDARKYWVRPSVEFLHEILKKEGIGTIITTGPPHSVHLIGHFLKQHNKVQWIADFRDPWTSIGYHKKLKLMGWAKNRHKELEALVLNTADKLVVTSETTKREFRQLTNKPIKVITNGFDTEKPLAVPLDQKFTISHIGSMLSGRNPQNLWQVLAELVKENIAFNKALCLQFIGVISKDVLEEIKANGLEHFLKVIGYVPHDEALAYQQKSQVLLLAEIDSPETTGIIPGKLFEYMASGRPILGVGPKNWEVSTMVAQTKTGAIFEYTSHADLKNVLLNWFHQYEKQALGVSSMNVERYSRRELTRQLAEYI</sequence>
<protein>
    <submittedName>
        <fullName evidence="3">Glycosyltransferase family 4 protein</fullName>
    </submittedName>
</protein>
<name>A0ABW3B995_9FLAO</name>
<accession>A0ABW3B995</accession>
<dbReference type="EMBL" id="JBHTHY010000024">
    <property type="protein sequence ID" value="MFD0799456.1"/>
    <property type="molecule type" value="Genomic_DNA"/>
</dbReference>
<dbReference type="PANTHER" id="PTHR46401:SF2">
    <property type="entry name" value="GLYCOSYLTRANSFERASE WBBK-RELATED"/>
    <property type="match status" value="1"/>
</dbReference>
<dbReference type="Gene3D" id="3.40.50.2000">
    <property type="entry name" value="Glycogen Phosphorylase B"/>
    <property type="match status" value="2"/>
</dbReference>
<dbReference type="SUPFAM" id="SSF53756">
    <property type="entry name" value="UDP-Glycosyltransferase/glycogen phosphorylase"/>
    <property type="match status" value="1"/>
</dbReference>
<keyword evidence="4" id="KW-1185">Reference proteome</keyword>
<organism evidence="3 4">
    <name type="scientific">Maribacter chungangensis</name>
    <dbReference type="NCBI Taxonomy" id="1069117"/>
    <lineage>
        <taxon>Bacteria</taxon>
        <taxon>Pseudomonadati</taxon>
        <taxon>Bacteroidota</taxon>
        <taxon>Flavobacteriia</taxon>
        <taxon>Flavobacteriales</taxon>
        <taxon>Flavobacteriaceae</taxon>
        <taxon>Maribacter</taxon>
    </lineage>
</organism>
<proteinExistence type="predicted"/>
<evidence type="ECO:0000313" key="3">
    <source>
        <dbReference type="EMBL" id="MFD0799456.1"/>
    </source>
</evidence>
<dbReference type="Proteomes" id="UP001597012">
    <property type="component" value="Unassembled WGS sequence"/>
</dbReference>
<evidence type="ECO:0000313" key="4">
    <source>
        <dbReference type="Proteomes" id="UP001597012"/>
    </source>
</evidence>
<dbReference type="CDD" id="cd03794">
    <property type="entry name" value="GT4_WbuB-like"/>
    <property type="match status" value="1"/>
</dbReference>
<dbReference type="RefSeq" id="WP_379936443.1">
    <property type="nucleotide sequence ID" value="NZ_JBHTHY010000024.1"/>
</dbReference>
<comment type="caution">
    <text evidence="3">The sequence shown here is derived from an EMBL/GenBank/DDBJ whole genome shotgun (WGS) entry which is preliminary data.</text>
</comment>
<gene>
    <name evidence="3" type="ORF">ACFQZJ_18430</name>
</gene>